<keyword evidence="7" id="KW-1185">Reference proteome</keyword>
<keyword evidence="4" id="KW-0805">Transcription regulation</keyword>
<proteinExistence type="inferred from homology"/>
<name>A0A9P4MMG3_9PEZI</name>
<evidence type="ECO:0000256" key="2">
    <source>
        <dbReference type="ARBA" id="ARBA00008186"/>
    </source>
</evidence>
<protein>
    <recommendedName>
        <fullName evidence="4">Mediator of RNA polymerase II transcription subunit 11</fullName>
    </recommendedName>
    <alternativeName>
        <fullName evidence="4">Mediator complex subunit 11</fullName>
    </alternativeName>
</protein>
<keyword evidence="4" id="KW-0010">Activator</keyword>
<dbReference type="Gene3D" id="1.10.287.3490">
    <property type="match status" value="1"/>
</dbReference>
<keyword evidence="4" id="KW-0804">Transcription</keyword>
<gene>
    <name evidence="4" type="primary">MED11</name>
    <name evidence="6" type="ORF">K461DRAFT_292057</name>
</gene>
<evidence type="ECO:0000313" key="6">
    <source>
        <dbReference type="EMBL" id="KAF2155174.1"/>
    </source>
</evidence>
<comment type="subunit">
    <text evidence="4">Component of the Mediator complex.</text>
</comment>
<comment type="subcellular location">
    <subcellularLocation>
        <location evidence="1 4">Nucleus</location>
    </subcellularLocation>
</comment>
<feature type="region of interest" description="Disordered" evidence="5">
    <location>
        <begin position="35"/>
        <end position="65"/>
    </location>
</feature>
<evidence type="ECO:0000256" key="1">
    <source>
        <dbReference type="ARBA" id="ARBA00004123"/>
    </source>
</evidence>
<dbReference type="EMBL" id="ML996083">
    <property type="protein sequence ID" value="KAF2155174.1"/>
    <property type="molecule type" value="Genomic_DNA"/>
</dbReference>
<accession>A0A9P4MMG3</accession>
<evidence type="ECO:0000256" key="4">
    <source>
        <dbReference type="RuleBase" id="RU364147"/>
    </source>
</evidence>
<dbReference type="Pfam" id="PF10280">
    <property type="entry name" value="Med11"/>
    <property type="match status" value="1"/>
</dbReference>
<dbReference type="GO" id="GO:0016592">
    <property type="term" value="C:mediator complex"/>
    <property type="evidence" value="ECO:0007669"/>
    <property type="project" value="InterPro"/>
</dbReference>
<feature type="compositionally biased region" description="Low complexity" evidence="5">
    <location>
        <begin position="115"/>
        <end position="130"/>
    </location>
</feature>
<comment type="caution">
    <text evidence="6">The sequence shown here is derived from an EMBL/GenBank/DDBJ whole genome shotgun (WGS) entry which is preliminary data.</text>
</comment>
<dbReference type="Proteomes" id="UP000799439">
    <property type="component" value="Unassembled WGS sequence"/>
</dbReference>
<reference evidence="6" key="1">
    <citation type="journal article" date="2020" name="Stud. Mycol.">
        <title>101 Dothideomycetes genomes: a test case for predicting lifestyles and emergence of pathogens.</title>
        <authorList>
            <person name="Haridas S."/>
            <person name="Albert R."/>
            <person name="Binder M."/>
            <person name="Bloem J."/>
            <person name="Labutti K."/>
            <person name="Salamov A."/>
            <person name="Andreopoulos B."/>
            <person name="Baker S."/>
            <person name="Barry K."/>
            <person name="Bills G."/>
            <person name="Bluhm B."/>
            <person name="Cannon C."/>
            <person name="Castanera R."/>
            <person name="Culley D."/>
            <person name="Daum C."/>
            <person name="Ezra D."/>
            <person name="Gonzalez J."/>
            <person name="Henrissat B."/>
            <person name="Kuo A."/>
            <person name="Liang C."/>
            <person name="Lipzen A."/>
            <person name="Lutzoni F."/>
            <person name="Magnuson J."/>
            <person name="Mondo S."/>
            <person name="Nolan M."/>
            <person name="Ohm R."/>
            <person name="Pangilinan J."/>
            <person name="Park H.-J."/>
            <person name="Ramirez L."/>
            <person name="Alfaro M."/>
            <person name="Sun H."/>
            <person name="Tritt A."/>
            <person name="Yoshinaga Y."/>
            <person name="Zwiers L.-H."/>
            <person name="Turgeon B."/>
            <person name="Goodwin S."/>
            <person name="Spatafora J."/>
            <person name="Crous P."/>
            <person name="Grigoriev I."/>
        </authorList>
    </citation>
    <scope>NUCLEOTIDE SEQUENCE</scope>
    <source>
        <strain evidence="6">CBS 260.36</strain>
    </source>
</reference>
<keyword evidence="3 4" id="KW-0539">Nucleus</keyword>
<dbReference type="GO" id="GO:0006357">
    <property type="term" value="P:regulation of transcription by RNA polymerase II"/>
    <property type="evidence" value="ECO:0007669"/>
    <property type="project" value="InterPro"/>
</dbReference>
<evidence type="ECO:0000256" key="3">
    <source>
        <dbReference type="ARBA" id="ARBA00023242"/>
    </source>
</evidence>
<evidence type="ECO:0000313" key="7">
    <source>
        <dbReference type="Proteomes" id="UP000799439"/>
    </source>
</evidence>
<feature type="region of interest" description="Disordered" evidence="5">
    <location>
        <begin position="115"/>
        <end position="140"/>
    </location>
</feature>
<dbReference type="AlphaFoldDB" id="A0A9P4MMG3"/>
<comment type="similarity">
    <text evidence="2 4">Belongs to the Mediator complex subunit 11 family.</text>
</comment>
<sequence length="215" mass="22541">MANPPTVSSTERIRDLSAISSDVPSLLTSASAALASLSGRPPPSTSENGDIDIAMSPTGGVSSTPSLQDSKIAFTNHAQAYFTTLQAVMARLRRQAYALEEAGIIGAEAPVLSAGQQQGQERQQQQQAGRLNINQGAGVRRNVPAPAATGLAGQKPQEEADRITHGGLGNLDVAWLNSRVGKGGLEKESEVLEEGKKLLEDVLRSKEGQDANMTD</sequence>
<dbReference type="InterPro" id="IPR019404">
    <property type="entry name" value="Mediator_Med11"/>
</dbReference>
<comment type="function">
    <text evidence="4">Component of the Mediator complex, a coactivator involved in the regulated transcription of nearly all RNA polymerase II-dependent genes. Mediator functions as a bridge to convey information from gene-specific regulatory proteins to the basal RNA polymerase II transcription machinery. Mediator is recruited to promoters by direct interactions with regulatory proteins and serves as a scaffold for the assembly of a functional pre-initiation complex with RNA polymerase II and the general transcription factors.</text>
</comment>
<dbReference type="GO" id="GO:0003712">
    <property type="term" value="F:transcription coregulator activity"/>
    <property type="evidence" value="ECO:0007669"/>
    <property type="project" value="InterPro"/>
</dbReference>
<dbReference type="OrthoDB" id="5418434at2759"/>
<organism evidence="6 7">
    <name type="scientific">Myriangium duriaei CBS 260.36</name>
    <dbReference type="NCBI Taxonomy" id="1168546"/>
    <lineage>
        <taxon>Eukaryota</taxon>
        <taxon>Fungi</taxon>
        <taxon>Dikarya</taxon>
        <taxon>Ascomycota</taxon>
        <taxon>Pezizomycotina</taxon>
        <taxon>Dothideomycetes</taxon>
        <taxon>Dothideomycetidae</taxon>
        <taxon>Myriangiales</taxon>
        <taxon>Myriangiaceae</taxon>
        <taxon>Myriangium</taxon>
    </lineage>
</organism>
<evidence type="ECO:0000256" key="5">
    <source>
        <dbReference type="SAM" id="MobiDB-lite"/>
    </source>
</evidence>